<dbReference type="PANTHER" id="PTHR20961:SF148">
    <property type="entry name" value="EGF DOMAIN-SPECIFIC O-LINKED N-ACETYLGLUCOSAMINE TRANSFERASE"/>
    <property type="match status" value="1"/>
</dbReference>
<evidence type="ECO:0000313" key="12">
    <source>
        <dbReference type="EMBL" id="KAJ5376135.1"/>
    </source>
</evidence>
<proteinExistence type="predicted"/>
<evidence type="ECO:0000256" key="8">
    <source>
        <dbReference type="ARBA" id="ARBA00042574"/>
    </source>
</evidence>
<keyword evidence="6" id="KW-0325">Glycoprotein</keyword>
<evidence type="ECO:0000256" key="7">
    <source>
        <dbReference type="ARBA" id="ARBA00040944"/>
    </source>
</evidence>
<dbReference type="InterPro" id="IPR049625">
    <property type="entry name" value="Glyco_transf_61_cat"/>
</dbReference>
<evidence type="ECO:0000256" key="5">
    <source>
        <dbReference type="ARBA" id="ARBA00022824"/>
    </source>
</evidence>
<dbReference type="Pfam" id="PF04577">
    <property type="entry name" value="Glyco_transf_61"/>
    <property type="match status" value="1"/>
</dbReference>
<dbReference type="Proteomes" id="UP001147747">
    <property type="component" value="Unassembled WGS sequence"/>
</dbReference>
<comment type="caution">
    <text evidence="12">The sequence shown here is derived from an EMBL/GenBank/DDBJ whole genome shotgun (WGS) entry which is preliminary data.</text>
</comment>
<reference evidence="12" key="2">
    <citation type="journal article" date="2023" name="IMA Fungus">
        <title>Comparative genomic study of the Penicillium genus elucidates a diverse pangenome and 15 lateral gene transfer events.</title>
        <authorList>
            <person name="Petersen C."/>
            <person name="Sorensen T."/>
            <person name="Nielsen M.R."/>
            <person name="Sondergaard T.E."/>
            <person name="Sorensen J.L."/>
            <person name="Fitzpatrick D.A."/>
            <person name="Frisvad J.C."/>
            <person name="Nielsen K.L."/>
        </authorList>
    </citation>
    <scope>NUCLEOTIDE SEQUENCE</scope>
    <source>
        <strain evidence="12">IBT 29677</strain>
    </source>
</reference>
<evidence type="ECO:0000256" key="2">
    <source>
        <dbReference type="ARBA" id="ARBA00022676"/>
    </source>
</evidence>
<comment type="catalytic activity">
    <reaction evidence="9">
        <text>L-seryl-[protein] + UDP-N-acetyl-alpha-D-glucosamine = 3-O-(N-acetyl-beta-D-glucosaminyl)-L-seryl-[protein] + UDP + H(+)</text>
        <dbReference type="Rhea" id="RHEA:48904"/>
        <dbReference type="Rhea" id="RHEA-COMP:9863"/>
        <dbReference type="Rhea" id="RHEA-COMP:12251"/>
        <dbReference type="ChEBI" id="CHEBI:15378"/>
        <dbReference type="ChEBI" id="CHEBI:29999"/>
        <dbReference type="ChEBI" id="CHEBI:57705"/>
        <dbReference type="ChEBI" id="CHEBI:58223"/>
        <dbReference type="ChEBI" id="CHEBI:90838"/>
        <dbReference type="EC" id="2.4.1.255"/>
    </reaction>
</comment>
<evidence type="ECO:0000256" key="4">
    <source>
        <dbReference type="ARBA" id="ARBA00022729"/>
    </source>
</evidence>
<keyword evidence="5" id="KW-0256">Endoplasmic reticulum</keyword>
<evidence type="ECO:0000256" key="6">
    <source>
        <dbReference type="ARBA" id="ARBA00023180"/>
    </source>
</evidence>
<reference evidence="12" key="1">
    <citation type="submission" date="2022-12" db="EMBL/GenBank/DDBJ databases">
        <authorList>
            <person name="Petersen C."/>
        </authorList>
    </citation>
    <scope>NUCLEOTIDE SEQUENCE</scope>
    <source>
        <strain evidence="12">IBT 29677</strain>
    </source>
</reference>
<evidence type="ECO:0000256" key="10">
    <source>
        <dbReference type="ARBA" id="ARBA00049432"/>
    </source>
</evidence>
<feature type="domain" description="Glycosyltransferase 61 catalytic" evidence="11">
    <location>
        <begin position="333"/>
        <end position="409"/>
    </location>
</feature>
<keyword evidence="4" id="KW-0732">Signal</keyword>
<accession>A0A9W9VE32</accession>
<dbReference type="RefSeq" id="XP_056481165.1">
    <property type="nucleotide sequence ID" value="XM_056637658.1"/>
</dbReference>
<evidence type="ECO:0000256" key="3">
    <source>
        <dbReference type="ARBA" id="ARBA00022679"/>
    </source>
</evidence>
<evidence type="ECO:0000259" key="11">
    <source>
        <dbReference type="Pfam" id="PF04577"/>
    </source>
</evidence>
<evidence type="ECO:0000313" key="13">
    <source>
        <dbReference type="Proteomes" id="UP001147747"/>
    </source>
</evidence>
<dbReference type="GeneID" id="81376638"/>
<protein>
    <recommendedName>
        <fullName evidence="7">EGF domain-specific O-linked N-acetylglucosamine transferase</fullName>
        <ecNumber evidence="1">2.4.1.255</ecNumber>
    </recommendedName>
    <alternativeName>
        <fullName evidence="8">Extracellular O-linked N-acetylglucosamine transferase</fullName>
    </alternativeName>
</protein>
<sequence>MPLIGFSSRGKGRSLLLLGFLVLASVFLFAQLHQLQPVIQNTPVIEYTGPPTTVSAAEEEHVPVLPAPYTTVPDKVPFCAERFETKYLEKLRDSATQYCNESQALTCFHSQVVNRWDSFCFGKKAKFLPEDGKFQLDCNLTCTRKTESNSKPLELNVFHKYWYDTVPSRVLDGLVKMKHEAEFWPQKSQNYTILVKRKSATNLWHSLLEIYSMLLSLDVLHMTLQPNMPSTPFISKSDAENTQVVILDDHEDGPYYELWSLFAKKQVVRMKNVSPNTRFENIIVPLGGESNPLWQGDWEINTCKSSALLNTFVNRVLAFYSLQKTKHRQSDKLTLTFIDGVGGQRLVDQEKYLKELQNYFPLVNIQLIDFAAISFREQLKIIQQTDVLAGVHGAGLAHGTFLPPGSVMVEILPNTPNHKGFRNMASLMGHSYFSTGVSKMSKKPNWHSEDNSIEIETFLAVMKLAIKTMYNKNLRNYDAS</sequence>
<keyword evidence="2" id="KW-0328">Glycosyltransferase</keyword>
<evidence type="ECO:0000256" key="1">
    <source>
        <dbReference type="ARBA" id="ARBA00011970"/>
    </source>
</evidence>
<evidence type="ECO:0000256" key="9">
    <source>
        <dbReference type="ARBA" id="ARBA00048317"/>
    </source>
</evidence>
<organism evidence="12 13">
    <name type="scientific">Penicillium cosmopolitanum</name>
    <dbReference type="NCBI Taxonomy" id="1131564"/>
    <lineage>
        <taxon>Eukaryota</taxon>
        <taxon>Fungi</taxon>
        <taxon>Dikarya</taxon>
        <taxon>Ascomycota</taxon>
        <taxon>Pezizomycotina</taxon>
        <taxon>Eurotiomycetes</taxon>
        <taxon>Eurotiomycetidae</taxon>
        <taxon>Eurotiales</taxon>
        <taxon>Aspergillaceae</taxon>
        <taxon>Penicillium</taxon>
    </lineage>
</organism>
<dbReference type="InterPro" id="IPR007657">
    <property type="entry name" value="Glycosyltransferase_61"/>
</dbReference>
<gene>
    <name evidence="12" type="ORF">N7509_013021</name>
</gene>
<dbReference type="EC" id="2.4.1.255" evidence="1"/>
<dbReference type="OrthoDB" id="529273at2759"/>
<dbReference type="GO" id="GO:0097363">
    <property type="term" value="F:protein O-acetylglucosaminyltransferase activity"/>
    <property type="evidence" value="ECO:0007669"/>
    <property type="project" value="UniProtKB-EC"/>
</dbReference>
<comment type="catalytic activity">
    <reaction evidence="10">
        <text>L-threonyl-[protein] + UDP-N-acetyl-alpha-D-glucosamine = 3-O-(N-acetyl-beta-D-glucosaminyl)-L-threonyl-[protein] + UDP + H(+)</text>
        <dbReference type="Rhea" id="RHEA:48908"/>
        <dbReference type="Rhea" id="RHEA-COMP:11060"/>
        <dbReference type="Rhea" id="RHEA-COMP:12252"/>
        <dbReference type="ChEBI" id="CHEBI:15378"/>
        <dbReference type="ChEBI" id="CHEBI:30013"/>
        <dbReference type="ChEBI" id="CHEBI:57705"/>
        <dbReference type="ChEBI" id="CHEBI:58223"/>
        <dbReference type="ChEBI" id="CHEBI:90840"/>
        <dbReference type="EC" id="2.4.1.255"/>
    </reaction>
</comment>
<dbReference type="PANTHER" id="PTHR20961">
    <property type="entry name" value="GLYCOSYLTRANSFERASE"/>
    <property type="match status" value="1"/>
</dbReference>
<dbReference type="GO" id="GO:0005788">
    <property type="term" value="C:endoplasmic reticulum lumen"/>
    <property type="evidence" value="ECO:0007669"/>
    <property type="project" value="TreeGrafter"/>
</dbReference>
<dbReference type="EMBL" id="JAPZBU010000012">
    <property type="protein sequence ID" value="KAJ5376135.1"/>
    <property type="molecule type" value="Genomic_DNA"/>
</dbReference>
<keyword evidence="3" id="KW-0808">Transferase</keyword>
<keyword evidence="13" id="KW-1185">Reference proteome</keyword>
<name>A0A9W9VE32_9EURO</name>
<dbReference type="AlphaFoldDB" id="A0A9W9VE32"/>